<keyword evidence="2" id="KW-1185">Reference proteome</keyword>
<organism evidence="1 2">
    <name type="scientific">Fonticella tunisiensis</name>
    <dbReference type="NCBI Taxonomy" id="1096341"/>
    <lineage>
        <taxon>Bacteria</taxon>
        <taxon>Bacillati</taxon>
        <taxon>Bacillota</taxon>
        <taxon>Clostridia</taxon>
        <taxon>Eubacteriales</taxon>
        <taxon>Clostridiaceae</taxon>
        <taxon>Fonticella</taxon>
    </lineage>
</organism>
<evidence type="ECO:0000313" key="1">
    <source>
        <dbReference type="EMBL" id="TDT63410.1"/>
    </source>
</evidence>
<dbReference type="RefSeq" id="WP_133627059.1">
    <property type="nucleotide sequence ID" value="NZ_SOAZ01000002.1"/>
</dbReference>
<protein>
    <submittedName>
        <fullName evidence="1">Uncharacterized protein</fullName>
    </submittedName>
</protein>
<accession>A0A4R7KWQ2</accession>
<dbReference type="Proteomes" id="UP000295325">
    <property type="component" value="Unassembled WGS sequence"/>
</dbReference>
<evidence type="ECO:0000313" key="2">
    <source>
        <dbReference type="Proteomes" id="UP000295325"/>
    </source>
</evidence>
<sequence length="123" mass="14304">MKNTLEGQITFDDLIKTSKIDEASKDLSRQAINELNEIGISGIVDYVDFRNVQAYVIFKNKFQCLPETLNLSYKSWCFWYGGGIYIYGRKFNLINTEYCGLVGTVRSRIEEIDKNRRAKVWIT</sequence>
<dbReference type="AlphaFoldDB" id="A0A4R7KWQ2"/>
<comment type="caution">
    <text evidence="1">The sequence shown here is derived from an EMBL/GenBank/DDBJ whole genome shotgun (WGS) entry which is preliminary data.</text>
</comment>
<gene>
    <name evidence="1" type="ORF">EDD71_102172</name>
</gene>
<dbReference type="EMBL" id="SOAZ01000002">
    <property type="protein sequence ID" value="TDT63410.1"/>
    <property type="molecule type" value="Genomic_DNA"/>
</dbReference>
<name>A0A4R7KWQ2_9CLOT</name>
<proteinExistence type="predicted"/>
<reference evidence="1 2" key="1">
    <citation type="submission" date="2019-03" db="EMBL/GenBank/DDBJ databases">
        <title>Genomic Encyclopedia of Type Strains, Phase IV (KMG-IV): sequencing the most valuable type-strain genomes for metagenomic binning, comparative biology and taxonomic classification.</title>
        <authorList>
            <person name="Goeker M."/>
        </authorList>
    </citation>
    <scope>NUCLEOTIDE SEQUENCE [LARGE SCALE GENOMIC DNA]</scope>
    <source>
        <strain evidence="1 2">DSM 24455</strain>
    </source>
</reference>